<reference evidence="9 10" key="1">
    <citation type="submission" date="2020-06" db="EMBL/GenBank/DDBJ databases">
        <title>Dysbiosis in marine aquaculture revealed through microbiome analysis: reverse ecology for environmental sustainability.</title>
        <authorList>
            <person name="Haro-Moreno J.M."/>
            <person name="Coutinho F.H."/>
            <person name="Zaragoza-Solas A."/>
            <person name="Picazo A."/>
            <person name="Almagro-Moreno S."/>
            <person name="Lopez-Perez M."/>
        </authorList>
    </citation>
    <scope>NUCLEOTIDE SEQUENCE [LARGE SCALE GENOMIC DNA]</scope>
    <source>
        <strain evidence="9">MCMED-G42</strain>
    </source>
</reference>
<keyword evidence="2 7" id="KW-0819">tRNA processing</keyword>
<dbReference type="AlphaFoldDB" id="A0A838YXE6"/>
<dbReference type="HAMAP" id="MF_00972">
    <property type="entry name" value="tRNA_aden_deaminase"/>
    <property type="match status" value="1"/>
</dbReference>
<keyword evidence="4 7" id="KW-0378">Hydrolase</keyword>
<dbReference type="GO" id="GO:0002100">
    <property type="term" value="P:tRNA wobble adenosine to inosine editing"/>
    <property type="evidence" value="ECO:0007669"/>
    <property type="project" value="UniProtKB-UniRule"/>
</dbReference>
<evidence type="ECO:0000256" key="2">
    <source>
        <dbReference type="ARBA" id="ARBA00022694"/>
    </source>
</evidence>
<evidence type="ECO:0000256" key="7">
    <source>
        <dbReference type="HAMAP-Rule" id="MF_00972"/>
    </source>
</evidence>
<feature type="domain" description="CMP/dCMP-type deaminase" evidence="8">
    <location>
        <begin position="4"/>
        <end position="114"/>
    </location>
</feature>
<dbReference type="Gene3D" id="3.40.140.10">
    <property type="entry name" value="Cytidine Deaminase, domain 2"/>
    <property type="match status" value="1"/>
</dbReference>
<comment type="subunit">
    <text evidence="7">Homodimer.</text>
</comment>
<feature type="binding site" evidence="7">
    <location>
        <position position="55"/>
    </location>
    <ligand>
        <name>Zn(2+)</name>
        <dbReference type="ChEBI" id="CHEBI:29105"/>
        <note>catalytic</note>
    </ligand>
</feature>
<dbReference type="InterPro" id="IPR028883">
    <property type="entry name" value="tRNA_aden_deaminase"/>
</dbReference>
<comment type="similarity">
    <text evidence="1">Belongs to the cytidine and deoxycytidylate deaminase family. ADAT2 subfamily.</text>
</comment>
<dbReference type="InterPro" id="IPR016192">
    <property type="entry name" value="APOBEC/CMP_deaminase_Zn-bd"/>
</dbReference>
<protein>
    <recommendedName>
        <fullName evidence="7">tRNA-specific adenosine deaminase</fullName>
        <ecNumber evidence="7">3.5.4.33</ecNumber>
    </recommendedName>
</protein>
<dbReference type="CDD" id="cd01285">
    <property type="entry name" value="nucleoside_deaminase"/>
    <property type="match status" value="1"/>
</dbReference>
<feature type="binding site" evidence="7">
    <location>
        <position position="85"/>
    </location>
    <ligand>
        <name>Zn(2+)</name>
        <dbReference type="ChEBI" id="CHEBI:29105"/>
        <note>catalytic</note>
    </ligand>
</feature>
<evidence type="ECO:0000256" key="1">
    <source>
        <dbReference type="ARBA" id="ARBA00010669"/>
    </source>
</evidence>
<evidence type="ECO:0000259" key="8">
    <source>
        <dbReference type="PROSITE" id="PS51747"/>
    </source>
</evidence>
<organism evidence="9 10">
    <name type="scientific">SAR86 cluster bacterium</name>
    <dbReference type="NCBI Taxonomy" id="2030880"/>
    <lineage>
        <taxon>Bacteria</taxon>
        <taxon>Pseudomonadati</taxon>
        <taxon>Pseudomonadota</taxon>
        <taxon>Gammaproteobacteria</taxon>
        <taxon>SAR86 cluster</taxon>
    </lineage>
</organism>
<dbReference type="EMBL" id="JACETM010000017">
    <property type="protein sequence ID" value="MBA4724045.1"/>
    <property type="molecule type" value="Genomic_DNA"/>
</dbReference>
<dbReference type="PROSITE" id="PS51747">
    <property type="entry name" value="CYT_DCMP_DEAMINASES_2"/>
    <property type="match status" value="1"/>
</dbReference>
<dbReference type="PROSITE" id="PS00903">
    <property type="entry name" value="CYT_DCMP_DEAMINASES_1"/>
    <property type="match status" value="1"/>
</dbReference>
<evidence type="ECO:0000256" key="6">
    <source>
        <dbReference type="ARBA" id="ARBA00048045"/>
    </source>
</evidence>
<accession>A0A838YXE6</accession>
<dbReference type="SUPFAM" id="SSF53927">
    <property type="entry name" value="Cytidine deaminase-like"/>
    <property type="match status" value="1"/>
</dbReference>
<evidence type="ECO:0000256" key="5">
    <source>
        <dbReference type="ARBA" id="ARBA00022833"/>
    </source>
</evidence>
<dbReference type="InterPro" id="IPR002125">
    <property type="entry name" value="CMP_dCMP_dom"/>
</dbReference>
<dbReference type="PANTHER" id="PTHR11079">
    <property type="entry name" value="CYTOSINE DEAMINASE FAMILY MEMBER"/>
    <property type="match status" value="1"/>
</dbReference>
<sequence length="153" mass="17173">MFSDDDRTFMQNAIDLAHRASSENEVPVGAVLVDGNKIVGKGYNKVIQSNDVSAHAEIIAIRDASNKLGNYRLNGLKMYLTLEPCHMCAKAIVDARIDHLVFAAKEPKTGSLVSVDNFYNRVNLNHHVSFEHGLLEKESSELLKNFFKDRRKN</sequence>
<dbReference type="Proteomes" id="UP000585327">
    <property type="component" value="Unassembled WGS sequence"/>
</dbReference>
<keyword evidence="5 7" id="KW-0862">Zinc</keyword>
<dbReference type="Pfam" id="PF00383">
    <property type="entry name" value="dCMP_cyt_deam_1"/>
    <property type="match status" value="1"/>
</dbReference>
<dbReference type="GO" id="GO:0052717">
    <property type="term" value="F:tRNA-specific adenosine-34 deaminase activity"/>
    <property type="evidence" value="ECO:0007669"/>
    <property type="project" value="UniProtKB-UniRule"/>
</dbReference>
<dbReference type="NCBIfam" id="NF008113">
    <property type="entry name" value="PRK10860.1"/>
    <property type="match status" value="1"/>
</dbReference>
<feature type="binding site" evidence="7">
    <location>
        <position position="88"/>
    </location>
    <ligand>
        <name>Zn(2+)</name>
        <dbReference type="ChEBI" id="CHEBI:29105"/>
        <note>catalytic</note>
    </ligand>
</feature>
<evidence type="ECO:0000256" key="3">
    <source>
        <dbReference type="ARBA" id="ARBA00022723"/>
    </source>
</evidence>
<dbReference type="EC" id="3.5.4.33" evidence="7"/>
<comment type="catalytic activity">
    <reaction evidence="6 7">
        <text>adenosine(34) in tRNA + H2O + H(+) = inosine(34) in tRNA + NH4(+)</text>
        <dbReference type="Rhea" id="RHEA:43168"/>
        <dbReference type="Rhea" id="RHEA-COMP:10373"/>
        <dbReference type="Rhea" id="RHEA-COMP:10374"/>
        <dbReference type="ChEBI" id="CHEBI:15377"/>
        <dbReference type="ChEBI" id="CHEBI:15378"/>
        <dbReference type="ChEBI" id="CHEBI:28938"/>
        <dbReference type="ChEBI" id="CHEBI:74411"/>
        <dbReference type="ChEBI" id="CHEBI:82852"/>
        <dbReference type="EC" id="3.5.4.33"/>
    </reaction>
</comment>
<comment type="caution">
    <text evidence="9">The sequence shown here is derived from an EMBL/GenBank/DDBJ whole genome shotgun (WGS) entry which is preliminary data.</text>
</comment>
<feature type="active site" description="Proton donor" evidence="7">
    <location>
        <position position="57"/>
    </location>
</feature>
<proteinExistence type="inferred from homology"/>
<dbReference type="InterPro" id="IPR016193">
    <property type="entry name" value="Cytidine_deaminase-like"/>
</dbReference>
<evidence type="ECO:0000313" key="10">
    <source>
        <dbReference type="Proteomes" id="UP000585327"/>
    </source>
</evidence>
<comment type="function">
    <text evidence="7">Catalyzes the deamination of adenosine to inosine at the wobble position 34 of tRNA(Arg2).</text>
</comment>
<dbReference type="PANTHER" id="PTHR11079:SF179">
    <property type="entry name" value="TRNA(ADENINE(34)) DEAMINASE, CHLOROPLASTIC"/>
    <property type="match status" value="1"/>
</dbReference>
<evidence type="ECO:0000313" key="9">
    <source>
        <dbReference type="EMBL" id="MBA4724045.1"/>
    </source>
</evidence>
<keyword evidence="3 7" id="KW-0479">Metal-binding</keyword>
<dbReference type="GO" id="GO:0008270">
    <property type="term" value="F:zinc ion binding"/>
    <property type="evidence" value="ECO:0007669"/>
    <property type="project" value="UniProtKB-UniRule"/>
</dbReference>
<comment type="cofactor">
    <cofactor evidence="7">
        <name>Zn(2+)</name>
        <dbReference type="ChEBI" id="CHEBI:29105"/>
    </cofactor>
    <text evidence="7">Binds 1 zinc ion per subunit.</text>
</comment>
<gene>
    <name evidence="7" type="primary">tadA</name>
    <name evidence="9" type="ORF">H2021_02390</name>
</gene>
<name>A0A838YXE6_9GAMM</name>
<evidence type="ECO:0000256" key="4">
    <source>
        <dbReference type="ARBA" id="ARBA00022801"/>
    </source>
</evidence>